<evidence type="ECO:0000313" key="2">
    <source>
        <dbReference type="EMBL" id="RNI34507.1"/>
    </source>
</evidence>
<reference evidence="2 3" key="1">
    <citation type="submission" date="2018-11" db="EMBL/GenBank/DDBJ databases">
        <title>Draft genome sequence of Ferruginibacter sp. BO-59.</title>
        <authorList>
            <person name="Im W.T."/>
        </authorList>
    </citation>
    <scope>NUCLEOTIDE SEQUENCE [LARGE SCALE GENOMIC DNA]</scope>
    <source>
        <strain evidence="2 3">BO-59</strain>
    </source>
</reference>
<gene>
    <name evidence="2" type="ORF">EFY79_15105</name>
</gene>
<keyword evidence="3" id="KW-1185">Reference proteome</keyword>
<comment type="caution">
    <text evidence="2">The sequence shown here is derived from an EMBL/GenBank/DDBJ whole genome shotgun (WGS) entry which is preliminary data.</text>
</comment>
<name>A0A3M9NB28_9BACT</name>
<feature type="chain" id="PRO_5018229769" evidence="1">
    <location>
        <begin position="27"/>
        <end position="431"/>
    </location>
</feature>
<protein>
    <submittedName>
        <fullName evidence="2">Uncharacterized protein</fullName>
    </submittedName>
</protein>
<dbReference type="AlphaFoldDB" id="A0A3M9NB28"/>
<dbReference type="EMBL" id="RJJR01000013">
    <property type="protein sequence ID" value="RNI34507.1"/>
    <property type="molecule type" value="Genomic_DNA"/>
</dbReference>
<evidence type="ECO:0000313" key="3">
    <source>
        <dbReference type="Proteomes" id="UP000267223"/>
    </source>
</evidence>
<accession>A0A3M9NB28</accession>
<dbReference type="Proteomes" id="UP000267223">
    <property type="component" value="Unassembled WGS sequence"/>
</dbReference>
<feature type="signal peptide" evidence="1">
    <location>
        <begin position="1"/>
        <end position="26"/>
    </location>
</feature>
<sequence length="431" mass="48855">MTKPFAVFRKFFLFFFILIVTNSASVAQYNVPLYTSYTTEAARARMKEGLINYSISTNLGLPLTDSTEENWKEAFAAMEVLQYGTPFTETKLASAFDSIEIRSVSFQRALMEVVYSNYPATFTDEAISLLNKTPDPKIFAMCAEYLVRQNSSENERENVSNILLKKFTDTAYKNPILYMLMTRLSPDKVKPVAMDKVLPEIFSKDFLANQVVMYSLQRKNRDYPGLVIIRKPDGTFVKDSLGNIFSIPQLARSISNLPGYLTNGNTPQGIFRMYGFKVSTGNFIGPTANVQMGMPVELSLQKYFDNDYIIDTNWSIDYYRRLIPKNLTDFLPLYEIYYAGLAGRTEIIAHGTTIDPNYYAGKPYYPLTPTEGCLCTKEIWNGKRIESDQEKLVNGLLQAGGANGYCVVIEIDDKNEPVTLKDLMPYLSVKN</sequence>
<keyword evidence="1" id="KW-0732">Signal</keyword>
<evidence type="ECO:0000256" key="1">
    <source>
        <dbReference type="SAM" id="SignalP"/>
    </source>
</evidence>
<organism evidence="2 3">
    <name type="scientific">Hanamia caeni</name>
    <dbReference type="NCBI Taxonomy" id="2294116"/>
    <lineage>
        <taxon>Bacteria</taxon>
        <taxon>Pseudomonadati</taxon>
        <taxon>Bacteroidota</taxon>
        <taxon>Chitinophagia</taxon>
        <taxon>Chitinophagales</taxon>
        <taxon>Chitinophagaceae</taxon>
        <taxon>Hanamia</taxon>
    </lineage>
</organism>
<proteinExistence type="predicted"/>